<proteinExistence type="predicted"/>
<name>A0ABX8NGT9_9PSED</name>
<gene>
    <name evidence="1" type="ORF">KSS90_19530</name>
</gene>
<keyword evidence="2" id="KW-1185">Reference proteome</keyword>
<organism evidence="1 2">
    <name type="scientific">Pseudomonas maumuensis</name>
    <dbReference type="NCBI Taxonomy" id="2842354"/>
    <lineage>
        <taxon>Bacteria</taxon>
        <taxon>Pseudomonadati</taxon>
        <taxon>Pseudomonadota</taxon>
        <taxon>Gammaproteobacteria</taxon>
        <taxon>Pseudomonadales</taxon>
        <taxon>Pseudomonadaceae</taxon>
        <taxon>Pseudomonas</taxon>
    </lineage>
</organism>
<dbReference type="EMBL" id="CP077077">
    <property type="protein sequence ID" value="QXH55506.1"/>
    <property type="molecule type" value="Genomic_DNA"/>
</dbReference>
<reference evidence="1 2" key="1">
    <citation type="journal article" date="2021" name="Microorganisms">
        <title>The Ever-Expanding Pseudomonas Genus: Description of 43 New Species and Partition of the Pseudomonas putida Group.</title>
        <authorList>
            <person name="Girard L."/>
            <person name="Lood C."/>
            <person name="Hofte M."/>
            <person name="Vandamme P."/>
            <person name="Rokni-Zadeh H."/>
            <person name="van Noort V."/>
            <person name="Lavigne R."/>
            <person name="De Mot R."/>
        </authorList>
    </citation>
    <scope>NUCLEOTIDE SEQUENCE [LARGE SCALE GENOMIC DNA]</scope>
    <source>
        <strain evidence="1 2">COW77</strain>
    </source>
</reference>
<protein>
    <submittedName>
        <fullName evidence="1">Uncharacterized protein</fullName>
    </submittedName>
</protein>
<evidence type="ECO:0000313" key="2">
    <source>
        <dbReference type="Proteomes" id="UP000824010"/>
    </source>
</evidence>
<evidence type="ECO:0000313" key="1">
    <source>
        <dbReference type="EMBL" id="QXH55506.1"/>
    </source>
</evidence>
<sequence>MRIVLEAEVPLETRTRVVAEVDHGVDGGTQARFGPAGIDREGLSGEQFHTVERIFVCHPSMYASVSNTDIRRDGLTDVGVSQQNPIEFRYAFFHQLGV</sequence>
<accession>A0ABX8NGT9</accession>
<dbReference type="Proteomes" id="UP000824010">
    <property type="component" value="Chromosome"/>
</dbReference>